<evidence type="ECO:0000256" key="4">
    <source>
        <dbReference type="PROSITE-ProRule" id="PRU00175"/>
    </source>
</evidence>
<evidence type="ECO:0000259" key="5">
    <source>
        <dbReference type="PROSITE" id="PS50089"/>
    </source>
</evidence>
<dbReference type="Pfam" id="PF13639">
    <property type="entry name" value="zf-RING_2"/>
    <property type="match status" value="1"/>
</dbReference>
<sequence length="301" mass="34257">MHAVVLVLLGLLIFGFQSPFRIRDSLSLFLSIIFIIYTRSIFRACLHISDHHPLLLLSSIFRLSLMISSMAGSTNNVYLHLSDATALSSQADLTEGRVEVRFAGARFQNLWRSIMNRSGVLDPFDYHMSPPTSTFVNRVPAYLFSYPHRHFHYLWTQISSRLIDLIGFENQHRLRLARNIASFAIRQLVAGTEARGSRPGYYIVAEVRMLQSEVLFDEILDDQADQQSAIEKLIEKGKFVASKDDEDHELGTCGICIEDFSSSVGAELLRMDCSHIYHRDCMLPWLAKSNTCPTCRAKLYC</sequence>
<evidence type="ECO:0000313" key="6">
    <source>
        <dbReference type="EMBL" id="KAG6624136.1"/>
    </source>
</evidence>
<keyword evidence="3" id="KW-0862">Zinc</keyword>
<dbReference type="AlphaFoldDB" id="A0A8T1N1B2"/>
<dbReference type="InterPro" id="IPR001841">
    <property type="entry name" value="Znf_RING"/>
</dbReference>
<evidence type="ECO:0000256" key="1">
    <source>
        <dbReference type="ARBA" id="ARBA00022723"/>
    </source>
</evidence>
<reference evidence="6" key="1">
    <citation type="submission" date="2020-12" db="EMBL/GenBank/DDBJ databases">
        <title>WGS assembly of Carya illinoinensis cv. Pawnee.</title>
        <authorList>
            <person name="Platts A."/>
            <person name="Shu S."/>
            <person name="Wright S."/>
            <person name="Barry K."/>
            <person name="Edger P."/>
            <person name="Pires J.C."/>
            <person name="Schmutz J."/>
        </authorList>
    </citation>
    <scope>NUCLEOTIDE SEQUENCE</scope>
    <source>
        <tissue evidence="6">Leaf</tissue>
    </source>
</reference>
<evidence type="ECO:0000256" key="3">
    <source>
        <dbReference type="ARBA" id="ARBA00022833"/>
    </source>
</evidence>
<dbReference type="GO" id="GO:0005634">
    <property type="term" value="C:nucleus"/>
    <property type="evidence" value="ECO:0007669"/>
    <property type="project" value="TreeGrafter"/>
</dbReference>
<dbReference type="PANTHER" id="PTHR45931">
    <property type="entry name" value="SI:CH211-59O9.10"/>
    <property type="match status" value="1"/>
</dbReference>
<keyword evidence="2 4" id="KW-0863">Zinc-finger</keyword>
<dbReference type="EMBL" id="CM031824">
    <property type="protein sequence ID" value="KAG6624136.1"/>
    <property type="molecule type" value="Genomic_DNA"/>
</dbReference>
<dbReference type="GO" id="GO:0061630">
    <property type="term" value="F:ubiquitin protein ligase activity"/>
    <property type="evidence" value="ECO:0007669"/>
    <property type="project" value="TreeGrafter"/>
</dbReference>
<dbReference type="GO" id="GO:0006511">
    <property type="term" value="P:ubiquitin-dependent protein catabolic process"/>
    <property type="evidence" value="ECO:0007669"/>
    <property type="project" value="TreeGrafter"/>
</dbReference>
<keyword evidence="7" id="KW-1185">Reference proteome</keyword>
<comment type="caution">
    <text evidence="6">The sequence shown here is derived from an EMBL/GenBank/DDBJ whole genome shotgun (WGS) entry which is preliminary data.</text>
</comment>
<organism evidence="6 7">
    <name type="scientific">Carya illinoinensis</name>
    <name type="common">Pecan</name>
    <dbReference type="NCBI Taxonomy" id="32201"/>
    <lineage>
        <taxon>Eukaryota</taxon>
        <taxon>Viridiplantae</taxon>
        <taxon>Streptophyta</taxon>
        <taxon>Embryophyta</taxon>
        <taxon>Tracheophyta</taxon>
        <taxon>Spermatophyta</taxon>
        <taxon>Magnoliopsida</taxon>
        <taxon>eudicotyledons</taxon>
        <taxon>Gunneridae</taxon>
        <taxon>Pentapetalae</taxon>
        <taxon>rosids</taxon>
        <taxon>fabids</taxon>
        <taxon>Fagales</taxon>
        <taxon>Juglandaceae</taxon>
        <taxon>Carya</taxon>
    </lineage>
</organism>
<dbReference type="CDD" id="cd16454">
    <property type="entry name" value="RING-H2_PA-TM-RING"/>
    <property type="match status" value="1"/>
</dbReference>
<evidence type="ECO:0000256" key="2">
    <source>
        <dbReference type="ARBA" id="ARBA00022771"/>
    </source>
</evidence>
<feature type="domain" description="RING-type" evidence="5">
    <location>
        <begin position="253"/>
        <end position="296"/>
    </location>
</feature>
<dbReference type="PROSITE" id="PS50089">
    <property type="entry name" value="ZF_RING_2"/>
    <property type="match status" value="1"/>
</dbReference>
<accession>A0A8T1N1B2</accession>
<name>A0A8T1N1B2_CARIL</name>
<evidence type="ECO:0000313" key="7">
    <source>
        <dbReference type="Proteomes" id="UP000811609"/>
    </source>
</evidence>
<dbReference type="SMART" id="SM00184">
    <property type="entry name" value="RING"/>
    <property type="match status" value="1"/>
</dbReference>
<gene>
    <name evidence="6" type="ORF">CIPAW_16G005300</name>
</gene>
<dbReference type="GO" id="GO:0008270">
    <property type="term" value="F:zinc ion binding"/>
    <property type="evidence" value="ECO:0007669"/>
    <property type="project" value="UniProtKB-KW"/>
</dbReference>
<dbReference type="Proteomes" id="UP000811609">
    <property type="component" value="Chromosome 16"/>
</dbReference>
<keyword evidence="1" id="KW-0479">Metal-binding</keyword>
<dbReference type="PANTHER" id="PTHR45931:SF16">
    <property type="entry name" value="RING_U-BOX SUPERFAMILY PROTEIN"/>
    <property type="match status" value="1"/>
</dbReference>
<dbReference type="InterPro" id="IPR051834">
    <property type="entry name" value="RING_finger_E3_ligase"/>
</dbReference>
<protein>
    <recommendedName>
        <fullName evidence="5">RING-type domain-containing protein</fullName>
    </recommendedName>
</protein>
<proteinExistence type="predicted"/>